<evidence type="ECO:0000313" key="2">
    <source>
        <dbReference type="EMBL" id="GGG61050.1"/>
    </source>
</evidence>
<reference evidence="3" key="1">
    <citation type="journal article" date="2019" name="Int. J. Syst. Evol. Microbiol.">
        <title>The Global Catalogue of Microorganisms (GCM) 10K type strain sequencing project: providing services to taxonomists for standard genome sequencing and annotation.</title>
        <authorList>
            <consortium name="The Broad Institute Genomics Platform"/>
            <consortium name="The Broad Institute Genome Sequencing Center for Infectious Disease"/>
            <person name="Wu L."/>
            <person name="Ma J."/>
        </authorList>
    </citation>
    <scope>NUCLEOTIDE SEQUENCE [LARGE SCALE GENOMIC DNA]</scope>
    <source>
        <strain evidence="3">CGMCC 1.12990</strain>
    </source>
</reference>
<feature type="compositionally biased region" description="Basic residues" evidence="1">
    <location>
        <begin position="64"/>
        <end position="73"/>
    </location>
</feature>
<comment type="caution">
    <text evidence="2">The sequence shown here is derived from an EMBL/GenBank/DDBJ whole genome shotgun (WGS) entry which is preliminary data.</text>
</comment>
<gene>
    <name evidence="2" type="ORF">GCM10011378_41320</name>
</gene>
<name>A0ABQ1X8U7_9BACT</name>
<sequence length="73" mass="8413">MQQAKKMSNTTYLRKFEYAEKKGVSRARISKLLKAGKLITKTLYGVEVIADCPENDTHFDKPAHNRKNKSEKK</sequence>
<accession>A0ABQ1X8U7</accession>
<protein>
    <submittedName>
        <fullName evidence="2">Uncharacterized protein</fullName>
    </submittedName>
</protein>
<feature type="region of interest" description="Disordered" evidence="1">
    <location>
        <begin position="53"/>
        <end position="73"/>
    </location>
</feature>
<proteinExistence type="predicted"/>
<dbReference type="EMBL" id="BMGS01000016">
    <property type="protein sequence ID" value="GGG61050.1"/>
    <property type="molecule type" value="Genomic_DNA"/>
</dbReference>
<dbReference type="Proteomes" id="UP000601361">
    <property type="component" value="Unassembled WGS sequence"/>
</dbReference>
<evidence type="ECO:0000313" key="3">
    <source>
        <dbReference type="Proteomes" id="UP000601361"/>
    </source>
</evidence>
<organism evidence="2 3">
    <name type="scientific">Hymenobacter glacieicola</name>
    <dbReference type="NCBI Taxonomy" id="1562124"/>
    <lineage>
        <taxon>Bacteria</taxon>
        <taxon>Pseudomonadati</taxon>
        <taxon>Bacteroidota</taxon>
        <taxon>Cytophagia</taxon>
        <taxon>Cytophagales</taxon>
        <taxon>Hymenobacteraceae</taxon>
        <taxon>Hymenobacter</taxon>
    </lineage>
</organism>
<keyword evidence="3" id="KW-1185">Reference proteome</keyword>
<evidence type="ECO:0000256" key="1">
    <source>
        <dbReference type="SAM" id="MobiDB-lite"/>
    </source>
</evidence>